<dbReference type="Gene3D" id="3.40.50.300">
    <property type="entry name" value="P-loop containing nucleotide triphosphate hydrolases"/>
    <property type="match status" value="1"/>
</dbReference>
<dbReference type="OrthoDB" id="6189127at2"/>
<feature type="region of interest" description="Disordered" evidence="1">
    <location>
        <begin position="316"/>
        <end position="450"/>
    </location>
</feature>
<feature type="domain" description="SPOR" evidence="2">
    <location>
        <begin position="448"/>
        <end position="526"/>
    </location>
</feature>
<feature type="compositionally biased region" description="Low complexity" evidence="1">
    <location>
        <begin position="400"/>
        <end position="448"/>
    </location>
</feature>
<feature type="compositionally biased region" description="Pro residues" evidence="1">
    <location>
        <begin position="328"/>
        <end position="339"/>
    </location>
</feature>
<dbReference type="GO" id="GO:0016887">
    <property type="term" value="F:ATP hydrolysis activity"/>
    <property type="evidence" value="ECO:0007669"/>
    <property type="project" value="InterPro"/>
</dbReference>
<protein>
    <submittedName>
        <fullName evidence="3">ATPase</fullName>
    </submittedName>
</protein>
<evidence type="ECO:0000313" key="3">
    <source>
        <dbReference type="EMBL" id="BAZ92482.1"/>
    </source>
</evidence>
<dbReference type="InterPro" id="IPR036680">
    <property type="entry name" value="SPOR-like_sf"/>
</dbReference>
<accession>A0A1Z4VM17</accession>
<dbReference type="Gene3D" id="3.30.70.1070">
    <property type="entry name" value="Sporulation related repeat"/>
    <property type="match status" value="1"/>
</dbReference>
<dbReference type="EMBL" id="AP018052">
    <property type="protein sequence ID" value="BAZ92482.1"/>
    <property type="molecule type" value="Genomic_DNA"/>
</dbReference>
<dbReference type="SUPFAM" id="SSF52540">
    <property type="entry name" value="P-loop containing nucleoside triphosphate hydrolases"/>
    <property type="match status" value="1"/>
</dbReference>
<evidence type="ECO:0000259" key="2">
    <source>
        <dbReference type="PROSITE" id="PS51724"/>
    </source>
</evidence>
<dbReference type="GO" id="GO:0042834">
    <property type="term" value="F:peptidoglycan binding"/>
    <property type="evidence" value="ECO:0007669"/>
    <property type="project" value="InterPro"/>
</dbReference>
<evidence type="ECO:0000313" key="4">
    <source>
        <dbReference type="Proteomes" id="UP000218765"/>
    </source>
</evidence>
<dbReference type="RefSeq" id="WP_096363631.1">
    <property type="nucleotide sequence ID" value="NZ_AP018052.1"/>
</dbReference>
<dbReference type="PANTHER" id="PTHR35894:SF7">
    <property type="entry name" value="GENERAL SECRETION PATHWAY PROTEIN A-RELATED"/>
    <property type="match status" value="1"/>
</dbReference>
<gene>
    <name evidence="3" type="ORF">FOKN1_0077</name>
</gene>
<dbReference type="Proteomes" id="UP000218765">
    <property type="component" value="Chromosome"/>
</dbReference>
<evidence type="ECO:0000256" key="1">
    <source>
        <dbReference type="SAM" id="MobiDB-lite"/>
    </source>
</evidence>
<dbReference type="Pfam" id="PF13401">
    <property type="entry name" value="AAA_22"/>
    <property type="match status" value="1"/>
</dbReference>
<dbReference type="InterPro" id="IPR027417">
    <property type="entry name" value="P-loop_NTPase"/>
</dbReference>
<dbReference type="PROSITE" id="PS51724">
    <property type="entry name" value="SPOR"/>
    <property type="match status" value="1"/>
</dbReference>
<proteinExistence type="predicted"/>
<sequence length="538" mass="57465">MNADASQPDTPPDYVAALDLDCDPFQDRHEARFFYADPALMQRLDLLQHLTRFSEQLLYVRAPAGAGKTMLRQQLQLRAAEHWRLCQLDGAAVNTAAELYVQLSHCYPDAAAENTEHFGSDLIHYCLGLQQVGQLAVLVIDNAERLPAPVLEALLGLARSPAETLKALRILIFATPELDPTLQSLSLKSPGESLVHTLDLPPFDEQQSAAYLMYQLAIAGYSGDSPFSATEVRAMHKTADGRPGELNRLAHETLLEQGLQRAAARRPAGPSRSRRGRWLTGYALLAVAGIAIGLWQLDTRAPALPGLEEQTLQLPPANPLAAGMDTPAPGPDPATPSPPDTESVSEPADPAQVPAAGETTALEAEPSPAVPAPSVGETPAEAPAAPAPEAAEPAPPAPPEQATAPAPEPPAAQAAPAQTQTEAAPAAAARTRASTDTDTTPAPDWLTDQPAGHYTLQLLGARDPETVERFLARHGDEAELHAIRTWRKAAAWHIVVTGSYPDRAAATAAREALPAALRQLQPWPRRFDQIRAELPPDE</sequence>
<dbReference type="Pfam" id="PF05036">
    <property type="entry name" value="SPOR"/>
    <property type="match status" value="1"/>
</dbReference>
<reference evidence="3 4" key="1">
    <citation type="submission" date="2017-05" db="EMBL/GenBank/DDBJ databases">
        <title>Thiocyanate degradation by Thiohalobacter thiocyanaticus FOKN1.</title>
        <authorList>
            <person name="Oshiki M."/>
            <person name="Fukushima T."/>
            <person name="Kawano S."/>
            <person name="Nakagawa J."/>
        </authorList>
    </citation>
    <scope>NUCLEOTIDE SEQUENCE [LARGE SCALE GENOMIC DNA]</scope>
    <source>
        <strain evidence="3 4">FOKN1</strain>
    </source>
</reference>
<organism evidence="3 4">
    <name type="scientific">Thiohalobacter thiocyanaticus</name>
    <dbReference type="NCBI Taxonomy" id="585455"/>
    <lineage>
        <taxon>Bacteria</taxon>
        <taxon>Pseudomonadati</taxon>
        <taxon>Pseudomonadota</taxon>
        <taxon>Gammaproteobacteria</taxon>
        <taxon>Thiohalobacterales</taxon>
        <taxon>Thiohalobacteraceae</taxon>
        <taxon>Thiohalobacter</taxon>
    </lineage>
</organism>
<keyword evidence="4" id="KW-1185">Reference proteome</keyword>
<dbReference type="InterPro" id="IPR052026">
    <property type="entry name" value="ExeA_AAA_ATPase_DNA-bind"/>
</dbReference>
<dbReference type="InterPro" id="IPR007730">
    <property type="entry name" value="SPOR-like_dom"/>
</dbReference>
<name>A0A1Z4VM17_9GAMM</name>
<dbReference type="PANTHER" id="PTHR35894">
    <property type="entry name" value="GENERAL SECRETION PATHWAY PROTEIN A-RELATED"/>
    <property type="match status" value="1"/>
</dbReference>
<dbReference type="InterPro" id="IPR049945">
    <property type="entry name" value="AAA_22"/>
</dbReference>
<dbReference type="AlphaFoldDB" id="A0A1Z4VM17"/>
<feature type="compositionally biased region" description="Low complexity" evidence="1">
    <location>
        <begin position="361"/>
        <end position="392"/>
    </location>
</feature>
<dbReference type="KEGG" id="ttc:FOKN1_0077"/>